<feature type="domain" description="Fe/B12 periplasmic-binding" evidence="6">
    <location>
        <begin position="98"/>
        <end position="358"/>
    </location>
</feature>
<dbReference type="Proteomes" id="UP000306985">
    <property type="component" value="Unassembled WGS sequence"/>
</dbReference>
<comment type="subcellular location">
    <subcellularLocation>
        <location evidence="1">Cell envelope</location>
    </subcellularLocation>
</comment>
<dbReference type="PROSITE" id="PS50983">
    <property type="entry name" value="FE_B12_PBP"/>
    <property type="match status" value="1"/>
</dbReference>
<evidence type="ECO:0000259" key="6">
    <source>
        <dbReference type="PROSITE" id="PS50983"/>
    </source>
</evidence>
<feature type="signal peptide" evidence="5">
    <location>
        <begin position="1"/>
        <end position="40"/>
    </location>
</feature>
<accession>A0A4U6QGJ5</accession>
<evidence type="ECO:0000256" key="4">
    <source>
        <dbReference type="ARBA" id="ARBA00022729"/>
    </source>
</evidence>
<dbReference type="PANTHER" id="PTHR30532:SF1">
    <property type="entry name" value="IRON(3+)-HYDROXAMATE-BINDING PROTEIN FHUD"/>
    <property type="match status" value="1"/>
</dbReference>
<name>A0A4U6QGJ5_9ACTN</name>
<evidence type="ECO:0000313" key="8">
    <source>
        <dbReference type="Proteomes" id="UP000306985"/>
    </source>
</evidence>
<dbReference type="InterPro" id="IPR002491">
    <property type="entry name" value="ABC_transptr_periplasmic_BD"/>
</dbReference>
<dbReference type="GO" id="GO:1901678">
    <property type="term" value="P:iron coordination entity transport"/>
    <property type="evidence" value="ECO:0007669"/>
    <property type="project" value="UniProtKB-ARBA"/>
</dbReference>
<dbReference type="PROSITE" id="PS51257">
    <property type="entry name" value="PROKAR_LIPOPROTEIN"/>
    <property type="match status" value="1"/>
</dbReference>
<sequence length="358" mass="36379">MVRPPGAPMSTPLVRRLTGSLFAAALAVGLAACGSPAPTAATTGAATATASSQGATVSGTAVSLSAPTGSVAVTPVTPALSITGPGGEAVTLPAKPQRIVCLTGLCDDVLVELGLAPVGTSTPGLLALPEFMGANSTTVTTIPGSFGSEDVESIAALKPDLVVGLAGAHDQMRSAVEQFAPLWLLDVKDWHSSVDYLRAFATLTDRPDQQVAAEQSFDTKLAAARAASAAGLKNTTALTMYISGGGQGVNTQDDLLGGLMGEVFTYPWPNKGGGWDTAQAYSFEEILAVDPQIVFIQSFTDGPDGPTGSQQFANNPVWQQVSAVKNGKVVEVDTDLWTAGRGPRSLGLVLDQAVAAAS</sequence>
<dbReference type="PANTHER" id="PTHR30532">
    <property type="entry name" value="IRON III DICITRATE-BINDING PERIPLASMIC PROTEIN"/>
    <property type="match status" value="1"/>
</dbReference>
<dbReference type="SUPFAM" id="SSF53807">
    <property type="entry name" value="Helical backbone' metal receptor"/>
    <property type="match status" value="1"/>
</dbReference>
<evidence type="ECO:0000256" key="3">
    <source>
        <dbReference type="ARBA" id="ARBA00022448"/>
    </source>
</evidence>
<dbReference type="Gene3D" id="3.40.50.1980">
    <property type="entry name" value="Nitrogenase molybdenum iron protein domain"/>
    <property type="match status" value="2"/>
</dbReference>
<evidence type="ECO:0000313" key="7">
    <source>
        <dbReference type="EMBL" id="TKV59218.1"/>
    </source>
</evidence>
<evidence type="ECO:0000256" key="5">
    <source>
        <dbReference type="SAM" id="SignalP"/>
    </source>
</evidence>
<dbReference type="OrthoDB" id="1846031at2"/>
<comment type="caution">
    <text evidence="7">The sequence shown here is derived from an EMBL/GenBank/DDBJ whole genome shotgun (WGS) entry which is preliminary data.</text>
</comment>
<evidence type="ECO:0000256" key="1">
    <source>
        <dbReference type="ARBA" id="ARBA00004196"/>
    </source>
</evidence>
<gene>
    <name evidence="7" type="ORF">FDO65_11360</name>
</gene>
<reference evidence="7 8" key="1">
    <citation type="submission" date="2019-05" db="EMBL/GenBank/DDBJ databases">
        <title>Nakamurella sp. N5BH11, whole genome shotgun sequence.</title>
        <authorList>
            <person name="Tuo L."/>
        </authorList>
    </citation>
    <scope>NUCLEOTIDE SEQUENCE [LARGE SCALE GENOMIC DNA]</scope>
    <source>
        <strain evidence="7 8">N5BH11</strain>
    </source>
</reference>
<evidence type="ECO:0000256" key="2">
    <source>
        <dbReference type="ARBA" id="ARBA00008814"/>
    </source>
</evidence>
<keyword evidence="4 5" id="KW-0732">Signal</keyword>
<dbReference type="GO" id="GO:0030288">
    <property type="term" value="C:outer membrane-bounded periplasmic space"/>
    <property type="evidence" value="ECO:0007669"/>
    <property type="project" value="TreeGrafter"/>
</dbReference>
<dbReference type="AlphaFoldDB" id="A0A4U6QGJ5"/>
<dbReference type="EMBL" id="SZZH01000002">
    <property type="protein sequence ID" value="TKV59218.1"/>
    <property type="molecule type" value="Genomic_DNA"/>
</dbReference>
<protein>
    <submittedName>
        <fullName evidence="7">ABC transporter substrate-binding protein</fullName>
    </submittedName>
</protein>
<keyword evidence="3" id="KW-0813">Transport</keyword>
<feature type="chain" id="PRO_5020757240" evidence="5">
    <location>
        <begin position="41"/>
        <end position="358"/>
    </location>
</feature>
<organism evidence="7 8">
    <name type="scientific">Nakamurella flava</name>
    <dbReference type="NCBI Taxonomy" id="2576308"/>
    <lineage>
        <taxon>Bacteria</taxon>
        <taxon>Bacillati</taxon>
        <taxon>Actinomycetota</taxon>
        <taxon>Actinomycetes</taxon>
        <taxon>Nakamurellales</taxon>
        <taxon>Nakamurellaceae</taxon>
        <taxon>Nakamurella</taxon>
    </lineage>
</organism>
<proteinExistence type="inferred from homology"/>
<comment type="similarity">
    <text evidence="2">Belongs to the bacterial solute-binding protein 8 family.</text>
</comment>
<dbReference type="Pfam" id="PF01497">
    <property type="entry name" value="Peripla_BP_2"/>
    <property type="match status" value="1"/>
</dbReference>
<keyword evidence="8" id="KW-1185">Reference proteome</keyword>
<dbReference type="InterPro" id="IPR051313">
    <property type="entry name" value="Bact_iron-sidero_bind"/>
</dbReference>